<proteinExistence type="predicted"/>
<dbReference type="EMBL" id="LWLN01000001">
    <property type="protein sequence ID" value="OLZ40842.1"/>
    <property type="molecule type" value="Genomic_DNA"/>
</dbReference>
<evidence type="ECO:0000313" key="2">
    <source>
        <dbReference type="Proteomes" id="UP000189370"/>
    </source>
</evidence>
<keyword evidence="2" id="KW-1185">Reference proteome</keyword>
<dbReference type="RefSeq" id="WP_076145188.1">
    <property type="nucleotide sequence ID" value="NZ_LWLN01000001.1"/>
</dbReference>
<organism evidence="1 2">
    <name type="scientific">Natrinema saccharevitans</name>
    <dbReference type="NCBI Taxonomy" id="301967"/>
    <lineage>
        <taxon>Archaea</taxon>
        <taxon>Methanobacteriati</taxon>
        <taxon>Methanobacteriota</taxon>
        <taxon>Stenosarchaea group</taxon>
        <taxon>Halobacteria</taxon>
        <taxon>Halobacteriales</taxon>
        <taxon>Natrialbaceae</taxon>
        <taxon>Natrinema</taxon>
    </lineage>
</organism>
<dbReference type="AlphaFoldDB" id="A0A1S8AW01"/>
<accession>A0A1S8AW01</accession>
<evidence type="ECO:0000313" key="1">
    <source>
        <dbReference type="EMBL" id="OLZ40842.1"/>
    </source>
</evidence>
<comment type="caution">
    <text evidence="1">The sequence shown here is derived from an EMBL/GenBank/DDBJ whole genome shotgun (WGS) entry which is preliminary data.</text>
</comment>
<name>A0A1S8AW01_9EURY</name>
<sequence length="71" mass="7915">MTVANVDRYVDETGVDFKNERAEPIETVYVILKLYEDDFLVHTEMGHLEGFEAGETKRGYPFGTTGGRAGA</sequence>
<dbReference type="OrthoDB" id="384350at2157"/>
<protein>
    <submittedName>
        <fullName evidence="1">Uncharacterized protein</fullName>
    </submittedName>
</protein>
<gene>
    <name evidence="1" type="ORF">A6E15_07495</name>
</gene>
<reference evidence="2" key="1">
    <citation type="submission" date="2016-04" db="EMBL/GenBank/DDBJ databases">
        <authorList>
            <person name="Chen S.-C."/>
            <person name="Lai M.-C."/>
        </authorList>
    </citation>
    <scope>NUCLEOTIDE SEQUENCE [LARGE SCALE GENOMIC DNA]</scope>
    <source>
        <strain evidence="2">AB14</strain>
    </source>
</reference>
<dbReference type="Proteomes" id="UP000189370">
    <property type="component" value="Unassembled WGS sequence"/>
</dbReference>